<protein>
    <submittedName>
        <fullName evidence="1">Uncharacterized protein</fullName>
    </submittedName>
</protein>
<gene>
    <name evidence="1" type="ORF">J2S03_001404</name>
</gene>
<evidence type="ECO:0000313" key="1">
    <source>
        <dbReference type="EMBL" id="MDQ0189572.1"/>
    </source>
</evidence>
<reference evidence="1 2" key="1">
    <citation type="submission" date="2023-07" db="EMBL/GenBank/DDBJ databases">
        <title>Genomic Encyclopedia of Type Strains, Phase IV (KMG-IV): sequencing the most valuable type-strain genomes for metagenomic binning, comparative biology and taxonomic classification.</title>
        <authorList>
            <person name="Goeker M."/>
        </authorList>
    </citation>
    <scope>NUCLEOTIDE SEQUENCE [LARGE SCALE GENOMIC DNA]</scope>
    <source>
        <strain evidence="1 2">DSM 4006</strain>
    </source>
</reference>
<name>A0ABT9XHA5_9BACL</name>
<dbReference type="EMBL" id="JAUSTP010000008">
    <property type="protein sequence ID" value="MDQ0189572.1"/>
    <property type="molecule type" value="Genomic_DNA"/>
</dbReference>
<dbReference type="RefSeq" id="WP_274456372.1">
    <property type="nucleotide sequence ID" value="NZ_CP067097.1"/>
</dbReference>
<sequence length="128" mass="14809">MDEAISFDLSAASWRRGLTDEKAYVEALATRLAQALPDKTKVERERRLFSSEAPVRTIEVLFDTTLYRLRFDKRHGMTAERAKVVRGISLKTDTVDFSQWLADLSKELNDLAQKHEETRSALERFLFD</sequence>
<keyword evidence="2" id="KW-1185">Reference proteome</keyword>
<proteinExistence type="predicted"/>
<evidence type="ECO:0000313" key="2">
    <source>
        <dbReference type="Proteomes" id="UP001232973"/>
    </source>
</evidence>
<dbReference type="Proteomes" id="UP001232973">
    <property type="component" value="Unassembled WGS sequence"/>
</dbReference>
<organism evidence="1 2">
    <name type="scientific">Alicyclobacillus cycloheptanicus</name>
    <dbReference type="NCBI Taxonomy" id="1457"/>
    <lineage>
        <taxon>Bacteria</taxon>
        <taxon>Bacillati</taxon>
        <taxon>Bacillota</taxon>
        <taxon>Bacilli</taxon>
        <taxon>Bacillales</taxon>
        <taxon>Alicyclobacillaceae</taxon>
        <taxon>Alicyclobacillus</taxon>
    </lineage>
</organism>
<comment type="caution">
    <text evidence="1">The sequence shown here is derived from an EMBL/GenBank/DDBJ whole genome shotgun (WGS) entry which is preliminary data.</text>
</comment>
<accession>A0ABT9XHA5</accession>